<dbReference type="InterPro" id="IPR050266">
    <property type="entry name" value="AB_hydrolase_sf"/>
</dbReference>
<evidence type="ECO:0000313" key="4">
    <source>
        <dbReference type="Proteomes" id="UP001189616"/>
    </source>
</evidence>
<dbReference type="InterPro" id="IPR029058">
    <property type="entry name" value="AB_hydrolase_fold"/>
</dbReference>
<dbReference type="GO" id="GO:0016787">
    <property type="term" value="F:hydrolase activity"/>
    <property type="evidence" value="ECO:0007669"/>
    <property type="project" value="UniProtKB-KW"/>
</dbReference>
<name>A0ABM9JSV6_9RALS</name>
<dbReference type="Gene3D" id="3.40.50.1820">
    <property type="entry name" value="alpha/beta hydrolase"/>
    <property type="match status" value="1"/>
</dbReference>
<keyword evidence="1 3" id="KW-0378">Hydrolase</keyword>
<dbReference type="SUPFAM" id="SSF53474">
    <property type="entry name" value="alpha/beta-Hydrolases"/>
    <property type="match status" value="1"/>
</dbReference>
<dbReference type="InterPro" id="IPR000639">
    <property type="entry name" value="Epox_hydrolase-like"/>
</dbReference>
<dbReference type="InterPro" id="IPR000073">
    <property type="entry name" value="AB_hydrolase_1"/>
</dbReference>
<reference evidence="3 4" key="1">
    <citation type="submission" date="2023-07" db="EMBL/GenBank/DDBJ databases">
        <authorList>
            <person name="Peeters C."/>
        </authorList>
    </citation>
    <scope>NUCLEOTIDE SEQUENCE [LARGE SCALE GENOMIC DNA]</scope>
    <source>
        <strain evidence="3 4">LMG 7141</strain>
    </source>
</reference>
<dbReference type="PRINTS" id="PR00412">
    <property type="entry name" value="EPOXHYDRLASE"/>
</dbReference>
<gene>
    <name evidence="3" type="primary">ydjP</name>
    <name evidence="3" type="ORF">LMG7141_04058</name>
</gene>
<dbReference type="EC" id="3.-.-.-" evidence="3"/>
<dbReference type="PANTHER" id="PTHR43798:SF31">
    <property type="entry name" value="AB HYDROLASE SUPERFAMILY PROTEIN YCLE"/>
    <property type="match status" value="1"/>
</dbReference>
<evidence type="ECO:0000256" key="1">
    <source>
        <dbReference type="ARBA" id="ARBA00022801"/>
    </source>
</evidence>
<keyword evidence="4" id="KW-1185">Reference proteome</keyword>
<protein>
    <submittedName>
        <fullName evidence="3">AB hydrolase superfamily protein YdjP</fullName>
        <ecNumber evidence="3">3.-.-.-</ecNumber>
    </submittedName>
</protein>
<proteinExistence type="predicted"/>
<dbReference type="EMBL" id="CATYWO010000011">
    <property type="protein sequence ID" value="CAJ0802072.1"/>
    <property type="molecule type" value="Genomic_DNA"/>
</dbReference>
<evidence type="ECO:0000313" key="3">
    <source>
        <dbReference type="EMBL" id="CAJ0802072.1"/>
    </source>
</evidence>
<dbReference type="Proteomes" id="UP001189616">
    <property type="component" value="Unassembled WGS sequence"/>
</dbReference>
<dbReference type="RefSeq" id="WP_316659701.1">
    <property type="nucleotide sequence ID" value="NZ_CATYWO010000011.1"/>
</dbReference>
<sequence length="302" mass="32563">MAYPHLAEEPTVDVRSAVHRCDVPPAFVEVGSSGGLPGWREAGSGRPLLLLHGWSLSGQAFDGQRALARHGYRVIAPDHAGHGLSARLRPAGATISDLAEDAAALVRHLKLDDVVVVGWSMGAMVAWELMRSLPGLPITLVGSLDMTPRLVTDAGWPYGLHGHYDAAHAGQMAIRIRQHWESLMVPVAAGLWASGAAPSSEQACAVARMMRQCSPDTLAALWQDMARQDFRAVLQAARWPLFHLYGERSRLYAPAVGRATLALQPAARFATIPGTGHAPHLERPDATNAVLLHMLRSHENAR</sequence>
<organism evidence="3 4">
    <name type="scientific">Ralstonia condita</name>
    <dbReference type="NCBI Taxonomy" id="3058600"/>
    <lineage>
        <taxon>Bacteria</taxon>
        <taxon>Pseudomonadati</taxon>
        <taxon>Pseudomonadota</taxon>
        <taxon>Betaproteobacteria</taxon>
        <taxon>Burkholderiales</taxon>
        <taxon>Burkholderiaceae</taxon>
        <taxon>Ralstonia</taxon>
    </lineage>
</organism>
<accession>A0ABM9JSV6</accession>
<dbReference type="Pfam" id="PF12697">
    <property type="entry name" value="Abhydrolase_6"/>
    <property type="match status" value="1"/>
</dbReference>
<comment type="caution">
    <text evidence="3">The sequence shown here is derived from an EMBL/GenBank/DDBJ whole genome shotgun (WGS) entry which is preliminary data.</text>
</comment>
<feature type="domain" description="AB hydrolase-1" evidence="2">
    <location>
        <begin position="48"/>
        <end position="289"/>
    </location>
</feature>
<evidence type="ECO:0000259" key="2">
    <source>
        <dbReference type="Pfam" id="PF12697"/>
    </source>
</evidence>
<dbReference type="PANTHER" id="PTHR43798">
    <property type="entry name" value="MONOACYLGLYCEROL LIPASE"/>
    <property type="match status" value="1"/>
</dbReference>